<reference evidence="1 2" key="1">
    <citation type="submission" date="2024-07" db="EMBL/GenBank/DDBJ databases">
        <title>Characterization of a bacterium isolated from hydrolysated instant sea cucumber by whole-genome sequencing and metabolomics.</title>
        <authorList>
            <person name="Luo X."/>
            <person name="Zhang Z."/>
            <person name="Zheng Z."/>
            <person name="Zhang W."/>
            <person name="Ming T."/>
            <person name="Jiao L."/>
            <person name="Su X."/>
            <person name="Kong F."/>
            <person name="Xu J."/>
        </authorList>
    </citation>
    <scope>NUCLEOTIDE SEQUENCE [LARGE SCALE GENOMIC DNA]</scope>
    <source>
        <strain evidence="1 2">XL-2024</strain>
    </source>
</reference>
<protein>
    <recommendedName>
        <fullName evidence="3">Nucleotidyltransferase family protein</fullName>
    </recommendedName>
</protein>
<sequence>MLILEILKRAQERKETALTILNELALLEKWNKIGQAYVVGAKAYDLLVDADIDIETFSVSPNPAEAMSILSDLTNHPKVLELKYRNYFETAYHGYYFKIQYQHTPSDIWNIDMWLFSETRNGPLSRDLVSLMNDSLTIDHRKCILKIKEDLLQKTLILPSIYVYQAVLDHNIQDTETFLQWMEQQDINNQTNWRPSKKVT</sequence>
<organism evidence="1 2">
    <name type="scientific">Lysinibacillus xylanilyticus</name>
    <dbReference type="NCBI Taxonomy" id="582475"/>
    <lineage>
        <taxon>Bacteria</taxon>
        <taxon>Bacillati</taxon>
        <taxon>Bacillota</taxon>
        <taxon>Bacilli</taxon>
        <taxon>Bacillales</taxon>
        <taxon>Bacillaceae</taxon>
        <taxon>Lysinibacillus</taxon>
    </lineage>
</organism>
<evidence type="ECO:0000313" key="1">
    <source>
        <dbReference type="EMBL" id="MEX3743596.1"/>
    </source>
</evidence>
<evidence type="ECO:0008006" key="3">
    <source>
        <dbReference type="Google" id="ProtNLM"/>
    </source>
</evidence>
<comment type="caution">
    <text evidence="1">The sequence shown here is derived from an EMBL/GenBank/DDBJ whole genome shotgun (WGS) entry which is preliminary data.</text>
</comment>
<keyword evidence="2" id="KW-1185">Reference proteome</keyword>
<dbReference type="RefSeq" id="WP_368634642.1">
    <property type="nucleotide sequence ID" value="NZ_JBFRHK010000001.1"/>
</dbReference>
<evidence type="ECO:0000313" key="2">
    <source>
        <dbReference type="Proteomes" id="UP001558534"/>
    </source>
</evidence>
<gene>
    <name evidence="1" type="ORF">AB1300_00450</name>
</gene>
<proteinExistence type="predicted"/>
<dbReference type="EMBL" id="JBFRHK010000001">
    <property type="protein sequence ID" value="MEX3743596.1"/>
    <property type="molecule type" value="Genomic_DNA"/>
</dbReference>
<name>A0ABV3VQE8_9BACI</name>
<dbReference type="Proteomes" id="UP001558534">
    <property type="component" value="Unassembled WGS sequence"/>
</dbReference>
<accession>A0ABV3VQE8</accession>